<dbReference type="Pfam" id="PF00633">
    <property type="entry name" value="HHH"/>
    <property type="match status" value="1"/>
</dbReference>
<dbReference type="InterPro" id="IPR000445">
    <property type="entry name" value="HhH_motif"/>
</dbReference>
<name>F5YHG9_TREPZ</name>
<dbReference type="GO" id="GO:0034039">
    <property type="term" value="F:8-oxo-7,8-dihydroguanine DNA N-glycosylase activity"/>
    <property type="evidence" value="ECO:0007669"/>
    <property type="project" value="TreeGrafter"/>
</dbReference>
<evidence type="ECO:0000259" key="14">
    <source>
        <dbReference type="SMART" id="SM00478"/>
    </source>
</evidence>
<gene>
    <name evidence="15" type="ordered locus">TREPR_2411</name>
</gene>
<dbReference type="CDD" id="cd00056">
    <property type="entry name" value="ENDO3c"/>
    <property type="match status" value="1"/>
</dbReference>
<keyword evidence="12" id="KW-0234">DNA repair</keyword>
<dbReference type="Gene3D" id="1.10.10.10">
    <property type="entry name" value="Winged helix-like DNA-binding domain superfamily/Winged helix DNA-binding domain"/>
    <property type="match status" value="1"/>
</dbReference>
<dbReference type="SUPFAM" id="SSF48150">
    <property type="entry name" value="DNA-glycosylase"/>
    <property type="match status" value="1"/>
</dbReference>
<keyword evidence="13" id="KW-0326">Glycosidase</keyword>
<dbReference type="GO" id="GO:0046872">
    <property type="term" value="F:metal ion binding"/>
    <property type="evidence" value="ECO:0007669"/>
    <property type="project" value="UniProtKB-KW"/>
</dbReference>
<dbReference type="GO" id="GO:0000701">
    <property type="term" value="F:purine-specific mismatch base pair DNA N-glycosylase activity"/>
    <property type="evidence" value="ECO:0007669"/>
    <property type="project" value="UniProtKB-EC"/>
</dbReference>
<dbReference type="InterPro" id="IPR023170">
    <property type="entry name" value="HhH_base_excis_C"/>
</dbReference>
<evidence type="ECO:0000313" key="16">
    <source>
        <dbReference type="Proteomes" id="UP000009223"/>
    </source>
</evidence>
<keyword evidence="8" id="KW-0227">DNA damage</keyword>
<keyword evidence="7" id="KW-0479">Metal-binding</keyword>
<dbReference type="PROSITE" id="PS01155">
    <property type="entry name" value="ENDONUCLEASE_III_2"/>
    <property type="match status" value="1"/>
</dbReference>
<evidence type="ECO:0000256" key="1">
    <source>
        <dbReference type="ARBA" id="ARBA00000843"/>
    </source>
</evidence>
<keyword evidence="10" id="KW-0408">Iron</keyword>
<dbReference type="PANTHER" id="PTHR42944">
    <property type="entry name" value="ADENINE DNA GLYCOSYLASE"/>
    <property type="match status" value="1"/>
</dbReference>
<dbReference type="GO" id="GO:0035485">
    <property type="term" value="F:adenine/guanine mispair binding"/>
    <property type="evidence" value="ECO:0007669"/>
    <property type="project" value="TreeGrafter"/>
</dbReference>
<dbReference type="EC" id="3.2.2.31" evidence="5"/>
<dbReference type="KEGG" id="tpi:TREPR_2411"/>
<evidence type="ECO:0000256" key="12">
    <source>
        <dbReference type="ARBA" id="ARBA00023204"/>
    </source>
</evidence>
<dbReference type="PANTHER" id="PTHR42944:SF1">
    <property type="entry name" value="ADENINE DNA GLYCOSYLASE"/>
    <property type="match status" value="1"/>
</dbReference>
<keyword evidence="16" id="KW-1185">Reference proteome</keyword>
<dbReference type="Pfam" id="PF00730">
    <property type="entry name" value="HhH-GPD"/>
    <property type="match status" value="1"/>
</dbReference>
<dbReference type="Gene3D" id="1.10.340.30">
    <property type="entry name" value="Hypothetical protein, domain 2"/>
    <property type="match status" value="1"/>
</dbReference>
<organism evidence="15 16">
    <name type="scientific">Treponema primitia (strain ATCC BAA-887 / DSM 12427 / ZAS-2)</name>
    <dbReference type="NCBI Taxonomy" id="545694"/>
    <lineage>
        <taxon>Bacteria</taxon>
        <taxon>Pseudomonadati</taxon>
        <taxon>Spirochaetota</taxon>
        <taxon>Spirochaetia</taxon>
        <taxon>Spirochaetales</taxon>
        <taxon>Treponemataceae</taxon>
        <taxon>Treponema</taxon>
    </lineage>
</organism>
<dbReference type="HOGENOM" id="CLU_012862_2_0_12"/>
<dbReference type="InterPro" id="IPR036390">
    <property type="entry name" value="WH_DNA-bd_sf"/>
</dbReference>
<protein>
    <recommendedName>
        <fullName evidence="6">Adenine DNA glycosylase</fullName>
        <ecNumber evidence="5">3.2.2.31</ecNumber>
    </recommendedName>
</protein>
<evidence type="ECO:0000256" key="2">
    <source>
        <dbReference type="ARBA" id="ARBA00001966"/>
    </source>
</evidence>
<dbReference type="Proteomes" id="UP000009223">
    <property type="component" value="Chromosome"/>
</dbReference>
<evidence type="ECO:0000256" key="5">
    <source>
        <dbReference type="ARBA" id="ARBA00012045"/>
    </source>
</evidence>
<dbReference type="eggNOG" id="COG1194">
    <property type="taxonomic scope" value="Bacteria"/>
</dbReference>
<dbReference type="InterPro" id="IPR003265">
    <property type="entry name" value="HhH-GPD_domain"/>
</dbReference>
<feature type="domain" description="HhH-GPD" evidence="14">
    <location>
        <begin position="38"/>
        <end position="186"/>
    </location>
</feature>
<evidence type="ECO:0000256" key="4">
    <source>
        <dbReference type="ARBA" id="ARBA00008343"/>
    </source>
</evidence>
<comment type="function">
    <text evidence="3">Adenine glycosylase active on G-A mispairs. MutY also corrects error-prone DNA synthesis past GO lesions which are due to the oxidatively damaged form of guanine: 7,8-dihydro-8-oxoguanine (8-oxo-dGTP).</text>
</comment>
<dbReference type="InterPro" id="IPR036388">
    <property type="entry name" value="WH-like_DNA-bd_sf"/>
</dbReference>
<evidence type="ECO:0000256" key="7">
    <source>
        <dbReference type="ARBA" id="ARBA00022723"/>
    </source>
</evidence>
<evidence type="ECO:0000256" key="3">
    <source>
        <dbReference type="ARBA" id="ARBA00002933"/>
    </source>
</evidence>
<dbReference type="InterPro" id="IPR011257">
    <property type="entry name" value="DNA_glycosylase"/>
</dbReference>
<keyword evidence="9" id="KW-0378">Hydrolase</keyword>
<evidence type="ECO:0000256" key="8">
    <source>
        <dbReference type="ARBA" id="ARBA00022763"/>
    </source>
</evidence>
<sequence length="269" mass="30923">MDTGEFRAIIYDNYEKSGRSFPWRKKTGPWGVLVSEFMLQQTQTERVIPYWNRWMQLWPKPADLAKATLEEVLREWSGLGYNRRARFLKECGRVIAEEHNGRVPKTPEKLLPLPGIGAYTAGAIACFAYNYPAVFIETNIRASVLHFYFQDRRDVKDAEIFPILDEAMDRENPRKWYYALMDYGAALKKITPNPNRRSAHYTKQSPFEGSFRQIRGRIIRSLVSKGPASAEELASRTGTETPDIYKALEALKNESMVAEAEGVYRIGNV</sequence>
<dbReference type="InterPro" id="IPR004036">
    <property type="entry name" value="Endonuclease-III-like_CS2"/>
</dbReference>
<dbReference type="SMART" id="SM00478">
    <property type="entry name" value="ENDO3c"/>
    <property type="match status" value="1"/>
</dbReference>
<dbReference type="AlphaFoldDB" id="F5YHG9"/>
<dbReference type="Gene3D" id="1.10.1670.10">
    <property type="entry name" value="Helix-hairpin-Helix base-excision DNA repair enzymes (C-terminal)"/>
    <property type="match status" value="1"/>
</dbReference>
<dbReference type="GO" id="GO:0032357">
    <property type="term" value="F:oxidized purine DNA binding"/>
    <property type="evidence" value="ECO:0007669"/>
    <property type="project" value="TreeGrafter"/>
</dbReference>
<evidence type="ECO:0000256" key="13">
    <source>
        <dbReference type="ARBA" id="ARBA00023295"/>
    </source>
</evidence>
<dbReference type="InterPro" id="IPR044298">
    <property type="entry name" value="MIG/MutY"/>
</dbReference>
<dbReference type="GO" id="GO:0051536">
    <property type="term" value="F:iron-sulfur cluster binding"/>
    <property type="evidence" value="ECO:0007669"/>
    <property type="project" value="UniProtKB-KW"/>
</dbReference>
<keyword evidence="11" id="KW-0411">Iron-sulfur</keyword>
<comment type="catalytic activity">
    <reaction evidence="1">
        <text>Hydrolyzes free adenine bases from 7,8-dihydro-8-oxoguanine:adenine mismatched double-stranded DNA, leaving an apurinic site.</text>
        <dbReference type="EC" id="3.2.2.31"/>
    </reaction>
</comment>
<comment type="cofactor">
    <cofactor evidence="2">
        <name>[4Fe-4S] cluster</name>
        <dbReference type="ChEBI" id="CHEBI:49883"/>
    </cofactor>
</comment>
<evidence type="ECO:0000256" key="10">
    <source>
        <dbReference type="ARBA" id="ARBA00023004"/>
    </source>
</evidence>
<evidence type="ECO:0000256" key="6">
    <source>
        <dbReference type="ARBA" id="ARBA00022023"/>
    </source>
</evidence>
<evidence type="ECO:0000256" key="9">
    <source>
        <dbReference type="ARBA" id="ARBA00022801"/>
    </source>
</evidence>
<evidence type="ECO:0000313" key="15">
    <source>
        <dbReference type="EMBL" id="AEF84063.1"/>
    </source>
</evidence>
<evidence type="ECO:0000256" key="11">
    <source>
        <dbReference type="ARBA" id="ARBA00023014"/>
    </source>
</evidence>
<proteinExistence type="inferred from homology"/>
<dbReference type="STRING" id="545694.TREPR_2411"/>
<dbReference type="EMBL" id="CP001843">
    <property type="protein sequence ID" value="AEF84063.1"/>
    <property type="molecule type" value="Genomic_DNA"/>
</dbReference>
<reference evidence="15 16" key="2">
    <citation type="journal article" date="2011" name="ISME J.">
        <title>RNA-seq reveals cooperative metabolic interactions between two termite-gut spirochete species in co-culture.</title>
        <authorList>
            <person name="Rosenthal A.Z."/>
            <person name="Matson E.G."/>
            <person name="Eldar A."/>
            <person name="Leadbetter J.R."/>
        </authorList>
    </citation>
    <scope>NUCLEOTIDE SEQUENCE [LARGE SCALE GENOMIC DNA]</scope>
    <source>
        <strain evidence="16">ATCC BAA-887 / DSM 12427 / ZAS-2</strain>
    </source>
</reference>
<dbReference type="OrthoDB" id="9802365at2"/>
<comment type="similarity">
    <text evidence="4">Belongs to the Nth/MutY family.</text>
</comment>
<reference evidence="16" key="1">
    <citation type="submission" date="2009-12" db="EMBL/GenBank/DDBJ databases">
        <title>Complete sequence of Treponema primitia strain ZAS-2.</title>
        <authorList>
            <person name="Tetu S.G."/>
            <person name="Matson E."/>
            <person name="Ren Q."/>
            <person name="Seshadri R."/>
            <person name="Elbourne L."/>
            <person name="Hassan K.A."/>
            <person name="Durkin A."/>
            <person name="Radune D."/>
            <person name="Mohamoud Y."/>
            <person name="Shay R."/>
            <person name="Jin S."/>
            <person name="Zhang X."/>
            <person name="Lucey K."/>
            <person name="Ballor N.R."/>
            <person name="Ottesen E."/>
            <person name="Rosenthal R."/>
            <person name="Allen A."/>
            <person name="Leadbetter J.R."/>
            <person name="Paulsen I.T."/>
        </authorList>
    </citation>
    <scope>NUCLEOTIDE SEQUENCE [LARGE SCALE GENOMIC DNA]</scope>
    <source>
        <strain evidence="16">ATCC BAA-887 / DSM 12427 / ZAS-2</strain>
    </source>
</reference>
<dbReference type="RefSeq" id="WP_015707794.1">
    <property type="nucleotide sequence ID" value="NC_015578.1"/>
</dbReference>
<dbReference type="GO" id="GO:0006298">
    <property type="term" value="P:mismatch repair"/>
    <property type="evidence" value="ECO:0007669"/>
    <property type="project" value="TreeGrafter"/>
</dbReference>
<dbReference type="GO" id="GO:0006284">
    <property type="term" value="P:base-excision repair"/>
    <property type="evidence" value="ECO:0007669"/>
    <property type="project" value="InterPro"/>
</dbReference>
<accession>F5YHG9</accession>
<dbReference type="SUPFAM" id="SSF46785">
    <property type="entry name" value="Winged helix' DNA-binding domain"/>
    <property type="match status" value="1"/>
</dbReference>